<dbReference type="Proteomes" id="UP001054945">
    <property type="component" value="Unassembled WGS sequence"/>
</dbReference>
<dbReference type="EMBL" id="BPLR01007776">
    <property type="protein sequence ID" value="GIY19579.1"/>
    <property type="molecule type" value="Genomic_DNA"/>
</dbReference>
<protein>
    <submittedName>
        <fullName evidence="1">Uncharacterized protein</fullName>
    </submittedName>
</protein>
<keyword evidence="2" id="KW-1185">Reference proteome</keyword>
<sequence length="170" mass="18155">MQITRVSLKPNYISCAAASTKGCFGRKLSHYRTHGDRNSGIKCVATAVALLNGCPLGCLLTNRRKGTVGGWCSIIAVQITTASLKPKHVTCDTASTKGDFGRKLSHYRTHRDRNSAVQITTVSLKPDYVSCAAASTKGGFGRKLSHYRTHGDRNSGIKCVAIGAALPIGY</sequence>
<proteinExistence type="predicted"/>
<dbReference type="AlphaFoldDB" id="A0AAV4RCK2"/>
<gene>
    <name evidence="1" type="ORF">CEXT_538151</name>
</gene>
<comment type="caution">
    <text evidence="1">The sequence shown here is derived from an EMBL/GenBank/DDBJ whole genome shotgun (WGS) entry which is preliminary data.</text>
</comment>
<evidence type="ECO:0000313" key="1">
    <source>
        <dbReference type="EMBL" id="GIY19579.1"/>
    </source>
</evidence>
<accession>A0AAV4RCK2</accession>
<evidence type="ECO:0000313" key="2">
    <source>
        <dbReference type="Proteomes" id="UP001054945"/>
    </source>
</evidence>
<name>A0AAV4RCK2_CAEEX</name>
<reference evidence="1 2" key="1">
    <citation type="submission" date="2021-06" db="EMBL/GenBank/DDBJ databases">
        <title>Caerostris extrusa draft genome.</title>
        <authorList>
            <person name="Kono N."/>
            <person name="Arakawa K."/>
        </authorList>
    </citation>
    <scope>NUCLEOTIDE SEQUENCE [LARGE SCALE GENOMIC DNA]</scope>
</reference>
<organism evidence="1 2">
    <name type="scientific">Caerostris extrusa</name>
    <name type="common">Bark spider</name>
    <name type="synonym">Caerostris bankana</name>
    <dbReference type="NCBI Taxonomy" id="172846"/>
    <lineage>
        <taxon>Eukaryota</taxon>
        <taxon>Metazoa</taxon>
        <taxon>Ecdysozoa</taxon>
        <taxon>Arthropoda</taxon>
        <taxon>Chelicerata</taxon>
        <taxon>Arachnida</taxon>
        <taxon>Araneae</taxon>
        <taxon>Araneomorphae</taxon>
        <taxon>Entelegynae</taxon>
        <taxon>Araneoidea</taxon>
        <taxon>Araneidae</taxon>
        <taxon>Caerostris</taxon>
    </lineage>
</organism>